<evidence type="ECO:0000313" key="1">
    <source>
        <dbReference type="EMBL" id="CAG8778030.1"/>
    </source>
</evidence>
<dbReference type="AlphaFoldDB" id="A0A9N9JFK0"/>
<evidence type="ECO:0000313" key="2">
    <source>
        <dbReference type="Proteomes" id="UP000789405"/>
    </source>
</evidence>
<sequence>QSNTLLEMDSNDNITLDNIDKSNSLKKKKIDKIDELLDEDLKDEIMDTKGFDNFLQD</sequence>
<keyword evidence="2" id="KW-1185">Reference proteome</keyword>
<dbReference type="EMBL" id="CAJVPY010021032">
    <property type="protein sequence ID" value="CAG8778030.1"/>
    <property type="molecule type" value="Genomic_DNA"/>
</dbReference>
<accession>A0A9N9JFK0</accession>
<name>A0A9N9JFK0_9GLOM</name>
<proteinExistence type="predicted"/>
<dbReference type="Proteomes" id="UP000789405">
    <property type="component" value="Unassembled WGS sequence"/>
</dbReference>
<gene>
    <name evidence="1" type="ORF">DERYTH_LOCUS19340</name>
</gene>
<feature type="non-terminal residue" evidence="1">
    <location>
        <position position="57"/>
    </location>
</feature>
<reference evidence="1" key="1">
    <citation type="submission" date="2021-06" db="EMBL/GenBank/DDBJ databases">
        <authorList>
            <person name="Kallberg Y."/>
            <person name="Tangrot J."/>
            <person name="Rosling A."/>
        </authorList>
    </citation>
    <scope>NUCLEOTIDE SEQUENCE</scope>
    <source>
        <strain evidence="1">MA453B</strain>
    </source>
</reference>
<organism evidence="1 2">
    <name type="scientific">Dentiscutata erythropus</name>
    <dbReference type="NCBI Taxonomy" id="1348616"/>
    <lineage>
        <taxon>Eukaryota</taxon>
        <taxon>Fungi</taxon>
        <taxon>Fungi incertae sedis</taxon>
        <taxon>Mucoromycota</taxon>
        <taxon>Glomeromycotina</taxon>
        <taxon>Glomeromycetes</taxon>
        <taxon>Diversisporales</taxon>
        <taxon>Gigasporaceae</taxon>
        <taxon>Dentiscutata</taxon>
    </lineage>
</organism>
<protein>
    <submittedName>
        <fullName evidence="1">17812_t:CDS:1</fullName>
    </submittedName>
</protein>
<feature type="non-terminal residue" evidence="1">
    <location>
        <position position="1"/>
    </location>
</feature>
<comment type="caution">
    <text evidence="1">The sequence shown here is derived from an EMBL/GenBank/DDBJ whole genome shotgun (WGS) entry which is preliminary data.</text>
</comment>